<dbReference type="InterPro" id="IPR051272">
    <property type="entry name" value="RIO-type_Ser/Thr_kinase"/>
</dbReference>
<evidence type="ECO:0000256" key="5">
    <source>
        <dbReference type="ARBA" id="ARBA00022777"/>
    </source>
</evidence>
<evidence type="ECO:0000256" key="2">
    <source>
        <dbReference type="ARBA" id="ARBA00022527"/>
    </source>
</evidence>
<evidence type="ECO:0000259" key="9">
    <source>
        <dbReference type="Pfam" id="PF01163"/>
    </source>
</evidence>
<keyword evidence="2" id="KW-0723">Serine/threonine-protein kinase</keyword>
<feature type="domain" description="RIO-type" evidence="9">
    <location>
        <begin position="1"/>
        <end position="56"/>
    </location>
</feature>
<evidence type="ECO:0000256" key="6">
    <source>
        <dbReference type="ARBA" id="ARBA00022840"/>
    </source>
</evidence>
<proteinExistence type="predicted"/>
<name>A0A8S0SG50_OLEEU</name>
<dbReference type="InterPro" id="IPR018934">
    <property type="entry name" value="RIO_dom"/>
</dbReference>
<evidence type="ECO:0000256" key="8">
    <source>
        <dbReference type="ARBA" id="ARBA00048679"/>
    </source>
</evidence>
<dbReference type="Gramene" id="OE9A004781T1">
    <property type="protein sequence ID" value="OE9A004781C1"/>
    <property type="gene ID" value="OE9A004781"/>
</dbReference>
<comment type="catalytic activity">
    <reaction evidence="7">
        <text>L-threonyl-[protein] + ATP = O-phospho-L-threonyl-[protein] + ADP + H(+)</text>
        <dbReference type="Rhea" id="RHEA:46608"/>
        <dbReference type="Rhea" id="RHEA-COMP:11060"/>
        <dbReference type="Rhea" id="RHEA-COMP:11605"/>
        <dbReference type="ChEBI" id="CHEBI:15378"/>
        <dbReference type="ChEBI" id="CHEBI:30013"/>
        <dbReference type="ChEBI" id="CHEBI:30616"/>
        <dbReference type="ChEBI" id="CHEBI:61977"/>
        <dbReference type="ChEBI" id="CHEBI:456216"/>
        <dbReference type="EC" id="2.7.11.1"/>
    </reaction>
</comment>
<dbReference type="PANTHER" id="PTHR45723">
    <property type="entry name" value="SERINE/THREONINE-PROTEIN KINASE RIO1"/>
    <property type="match status" value="1"/>
</dbReference>
<dbReference type="EC" id="2.7.11.1" evidence="1"/>
<protein>
    <recommendedName>
        <fullName evidence="1">non-specific serine/threonine protein kinase</fullName>
        <ecNumber evidence="1">2.7.11.1</ecNumber>
    </recommendedName>
</protein>
<dbReference type="GO" id="GO:0004674">
    <property type="term" value="F:protein serine/threonine kinase activity"/>
    <property type="evidence" value="ECO:0007669"/>
    <property type="project" value="UniProtKB-KW"/>
</dbReference>
<accession>A0A8S0SG50</accession>
<dbReference type="AlphaFoldDB" id="A0A8S0SG50"/>
<dbReference type="GO" id="GO:0005524">
    <property type="term" value="F:ATP binding"/>
    <property type="evidence" value="ECO:0007669"/>
    <property type="project" value="UniProtKB-KW"/>
</dbReference>
<reference evidence="10 11" key="1">
    <citation type="submission" date="2019-12" db="EMBL/GenBank/DDBJ databases">
        <authorList>
            <person name="Alioto T."/>
            <person name="Alioto T."/>
            <person name="Gomez Garrido J."/>
        </authorList>
    </citation>
    <scope>NUCLEOTIDE SEQUENCE [LARGE SCALE GENOMIC DNA]</scope>
</reference>
<keyword evidence="5 10" id="KW-0418">Kinase</keyword>
<dbReference type="Gene3D" id="3.30.200.20">
    <property type="entry name" value="Phosphorylase Kinase, domain 1"/>
    <property type="match status" value="1"/>
</dbReference>
<dbReference type="OrthoDB" id="205248at2759"/>
<comment type="catalytic activity">
    <reaction evidence="8">
        <text>L-seryl-[protein] + ATP = O-phospho-L-seryl-[protein] + ADP + H(+)</text>
        <dbReference type="Rhea" id="RHEA:17989"/>
        <dbReference type="Rhea" id="RHEA-COMP:9863"/>
        <dbReference type="Rhea" id="RHEA-COMP:11604"/>
        <dbReference type="ChEBI" id="CHEBI:15378"/>
        <dbReference type="ChEBI" id="CHEBI:29999"/>
        <dbReference type="ChEBI" id="CHEBI:30616"/>
        <dbReference type="ChEBI" id="CHEBI:83421"/>
        <dbReference type="ChEBI" id="CHEBI:456216"/>
        <dbReference type="EC" id="2.7.11.1"/>
    </reaction>
</comment>
<evidence type="ECO:0000313" key="10">
    <source>
        <dbReference type="EMBL" id="CAA2990467.1"/>
    </source>
</evidence>
<evidence type="ECO:0000256" key="7">
    <source>
        <dbReference type="ARBA" id="ARBA00047899"/>
    </source>
</evidence>
<organism evidence="10 11">
    <name type="scientific">Olea europaea subsp. europaea</name>
    <dbReference type="NCBI Taxonomy" id="158383"/>
    <lineage>
        <taxon>Eukaryota</taxon>
        <taxon>Viridiplantae</taxon>
        <taxon>Streptophyta</taxon>
        <taxon>Embryophyta</taxon>
        <taxon>Tracheophyta</taxon>
        <taxon>Spermatophyta</taxon>
        <taxon>Magnoliopsida</taxon>
        <taxon>eudicotyledons</taxon>
        <taxon>Gunneridae</taxon>
        <taxon>Pentapetalae</taxon>
        <taxon>asterids</taxon>
        <taxon>lamiids</taxon>
        <taxon>Lamiales</taxon>
        <taxon>Oleaceae</taxon>
        <taxon>Oleeae</taxon>
        <taxon>Olea</taxon>
    </lineage>
</organism>
<keyword evidence="6" id="KW-0067">ATP-binding</keyword>
<evidence type="ECO:0000313" key="11">
    <source>
        <dbReference type="Proteomes" id="UP000594638"/>
    </source>
</evidence>
<keyword evidence="11" id="KW-1185">Reference proteome</keyword>
<dbReference type="EMBL" id="CACTIH010004298">
    <property type="protein sequence ID" value="CAA2990467.1"/>
    <property type="molecule type" value="Genomic_DNA"/>
</dbReference>
<evidence type="ECO:0000256" key="3">
    <source>
        <dbReference type="ARBA" id="ARBA00022679"/>
    </source>
</evidence>
<evidence type="ECO:0000256" key="4">
    <source>
        <dbReference type="ARBA" id="ARBA00022741"/>
    </source>
</evidence>
<comment type="caution">
    <text evidence="10">The sequence shown here is derived from an EMBL/GenBank/DDBJ whole genome shotgun (WGS) entry which is preliminary data.</text>
</comment>
<feature type="non-terminal residue" evidence="10">
    <location>
        <position position="65"/>
    </location>
</feature>
<dbReference type="Pfam" id="PF01163">
    <property type="entry name" value="RIO1"/>
    <property type="match status" value="1"/>
</dbReference>
<sequence length="65" mass="7405">MVKTWAEKEMRNLMRLRAAGIRCPAPLLLRLHVLVMEFIGKAGWAAPRLKDAALSLDKLREGYVE</sequence>
<evidence type="ECO:0000256" key="1">
    <source>
        <dbReference type="ARBA" id="ARBA00012513"/>
    </source>
</evidence>
<keyword evidence="4" id="KW-0547">Nucleotide-binding</keyword>
<keyword evidence="3" id="KW-0808">Transferase</keyword>
<dbReference type="Proteomes" id="UP000594638">
    <property type="component" value="Unassembled WGS sequence"/>
</dbReference>
<gene>
    <name evidence="10" type="ORF">OLEA9_A004781</name>
</gene>